<evidence type="ECO:0000256" key="11">
    <source>
        <dbReference type="ARBA" id="ARBA00023163"/>
    </source>
</evidence>
<dbReference type="GO" id="GO:0003682">
    <property type="term" value="F:chromatin binding"/>
    <property type="evidence" value="ECO:0007669"/>
    <property type="project" value="TreeGrafter"/>
</dbReference>
<comment type="caution">
    <text evidence="16">The sequence shown here is derived from an EMBL/GenBank/DDBJ whole genome shotgun (WGS) entry which is preliminary data.</text>
</comment>
<dbReference type="InterPro" id="IPR050603">
    <property type="entry name" value="MYST_HAT"/>
</dbReference>
<evidence type="ECO:0000313" key="17">
    <source>
        <dbReference type="Proteomes" id="UP001497623"/>
    </source>
</evidence>
<dbReference type="InterPro" id="IPR040706">
    <property type="entry name" value="Zf-MYST"/>
</dbReference>
<evidence type="ECO:0000256" key="2">
    <source>
        <dbReference type="ARBA" id="ARBA00010107"/>
    </source>
</evidence>
<evidence type="ECO:0000313" key="16">
    <source>
        <dbReference type="EMBL" id="CAL4073736.1"/>
    </source>
</evidence>
<keyword evidence="9" id="KW-0007">Acetylation</keyword>
<dbReference type="Proteomes" id="UP001497623">
    <property type="component" value="Unassembled WGS sequence"/>
</dbReference>
<dbReference type="EC" id="2.3.1.48" evidence="3 13"/>
<dbReference type="InterPro" id="IPR002515">
    <property type="entry name" value="Znf_C2H2C"/>
</dbReference>
<evidence type="ECO:0000259" key="15">
    <source>
        <dbReference type="PROSITE" id="PS51726"/>
    </source>
</evidence>
<dbReference type="SUPFAM" id="SSF55729">
    <property type="entry name" value="Acyl-CoA N-acyltransferases (Nat)"/>
    <property type="match status" value="1"/>
</dbReference>
<keyword evidence="17" id="KW-1185">Reference proteome</keyword>
<comment type="subcellular location">
    <subcellularLocation>
        <location evidence="1 13">Nucleus</location>
    </subcellularLocation>
</comment>
<dbReference type="PANTHER" id="PTHR10615">
    <property type="entry name" value="HISTONE ACETYLTRANSFERASE"/>
    <property type="match status" value="1"/>
</dbReference>
<dbReference type="GO" id="GO:0003712">
    <property type="term" value="F:transcription coregulator activity"/>
    <property type="evidence" value="ECO:0007669"/>
    <property type="project" value="TreeGrafter"/>
</dbReference>
<evidence type="ECO:0000256" key="8">
    <source>
        <dbReference type="ARBA" id="ARBA00022853"/>
    </source>
</evidence>
<evidence type="ECO:0000256" key="3">
    <source>
        <dbReference type="ARBA" id="ARBA00013184"/>
    </source>
</evidence>
<feature type="compositionally biased region" description="Low complexity" evidence="14">
    <location>
        <begin position="80"/>
        <end position="113"/>
    </location>
</feature>
<keyword evidence="12 13" id="KW-0539">Nucleus</keyword>
<feature type="compositionally biased region" description="Basic and acidic residues" evidence="14">
    <location>
        <begin position="16"/>
        <end position="26"/>
    </location>
</feature>
<dbReference type="Pfam" id="PF01530">
    <property type="entry name" value="zf-C2HC"/>
    <property type="match status" value="1"/>
</dbReference>
<keyword evidence="4" id="KW-0808">Transferase</keyword>
<dbReference type="Pfam" id="PF17772">
    <property type="entry name" value="zf-MYST"/>
    <property type="match status" value="1"/>
</dbReference>
<evidence type="ECO:0000256" key="10">
    <source>
        <dbReference type="ARBA" id="ARBA00023015"/>
    </source>
</evidence>
<proteinExistence type="inferred from homology"/>
<feature type="domain" description="MYST-type HAT" evidence="15">
    <location>
        <begin position="357"/>
        <end position="429"/>
    </location>
</feature>
<dbReference type="AlphaFoldDB" id="A0AAV2QBC1"/>
<feature type="non-terminal residue" evidence="16">
    <location>
        <position position="1"/>
    </location>
</feature>
<evidence type="ECO:0000256" key="14">
    <source>
        <dbReference type="SAM" id="MobiDB-lite"/>
    </source>
</evidence>
<dbReference type="InterPro" id="IPR002717">
    <property type="entry name" value="HAT_MYST-type"/>
</dbReference>
<evidence type="ECO:0000256" key="6">
    <source>
        <dbReference type="ARBA" id="ARBA00022771"/>
    </source>
</evidence>
<feature type="region of interest" description="Disordered" evidence="14">
    <location>
        <begin position="1"/>
        <end position="222"/>
    </location>
</feature>
<dbReference type="GO" id="GO:0008270">
    <property type="term" value="F:zinc ion binding"/>
    <property type="evidence" value="ECO:0007669"/>
    <property type="project" value="UniProtKB-KW"/>
</dbReference>
<dbReference type="InterPro" id="IPR036060">
    <property type="entry name" value="Znf_C2H2C_sf"/>
</dbReference>
<keyword evidence="6" id="KW-0863">Zinc-finger</keyword>
<evidence type="ECO:0000256" key="7">
    <source>
        <dbReference type="ARBA" id="ARBA00022833"/>
    </source>
</evidence>
<dbReference type="Gene3D" id="3.30.60.60">
    <property type="entry name" value="N-acetyl transferase-like"/>
    <property type="match status" value="1"/>
</dbReference>
<keyword evidence="8" id="KW-0156">Chromatin regulator</keyword>
<dbReference type="GO" id="GO:0036409">
    <property type="term" value="C:histone H3-K14 acetyltransferase complex"/>
    <property type="evidence" value="ECO:0007669"/>
    <property type="project" value="TreeGrafter"/>
</dbReference>
<reference evidence="16 17" key="1">
    <citation type="submission" date="2024-05" db="EMBL/GenBank/DDBJ databases">
        <authorList>
            <person name="Wallberg A."/>
        </authorList>
    </citation>
    <scope>NUCLEOTIDE SEQUENCE [LARGE SCALE GENOMIC DNA]</scope>
</reference>
<keyword evidence="7" id="KW-0862">Zinc</keyword>
<accession>A0AAV2QBC1</accession>
<feature type="compositionally biased region" description="Acidic residues" evidence="14">
    <location>
        <begin position="136"/>
        <end position="147"/>
    </location>
</feature>
<gene>
    <name evidence="16" type="ORF">MNOR_LOCUS9223</name>
</gene>
<dbReference type="GO" id="GO:0010484">
    <property type="term" value="F:histone H3 acetyltransferase activity"/>
    <property type="evidence" value="ECO:0007669"/>
    <property type="project" value="TreeGrafter"/>
</dbReference>
<feature type="compositionally biased region" description="Basic and acidic residues" evidence="14">
    <location>
        <begin position="69"/>
        <end position="79"/>
    </location>
</feature>
<evidence type="ECO:0000256" key="12">
    <source>
        <dbReference type="ARBA" id="ARBA00023242"/>
    </source>
</evidence>
<keyword evidence="10" id="KW-0805">Transcription regulation</keyword>
<dbReference type="PROSITE" id="PS51726">
    <property type="entry name" value="MYST_HAT"/>
    <property type="match status" value="1"/>
</dbReference>
<dbReference type="PANTHER" id="PTHR10615:SF161">
    <property type="entry name" value="HISTONE ACETYLTRANSFERASE KAT7"/>
    <property type="match status" value="1"/>
</dbReference>
<sequence length="429" mass="47610">GSPSKKKSLFSPVKSADSENHLDTKNKRVAPTKKPAPVLKPQTKPQTKVGPKSSAPAAKIKAPPGATKTPEKSAAEKSSESSTNSSSASSESESESSSETSASTKSDKAATNALGRRKNSPPGIIIKQEPPSTESEKDEEDEEEDGEQKEVKEKATRKHITRSASVRAKPPPAKRRGSARNGGPKKPVPSKSTSASGARAKTGKPIPQDIIDNTPLPPIESRKCPVEGCDSTGHLGGKYDKHFSVESCPVFHNFTKDECKGNRGERERNMEEREKAMVHIGSKSPRPNASNEQRNYCNKVRDAREKLSEIRPGEDEMADRDRQPSLRGMTPEWDLQLFLEAQASASEKIEDDLRGLPDTKGIRYIEMGRYEMQAWYQSQYPDEYNRQPKIYICEFCLKYMRAKTILVRHAAKCVWKYPPGDEIYRKDNL</sequence>
<keyword evidence="5" id="KW-0479">Metal-binding</keyword>
<organism evidence="16 17">
    <name type="scientific">Meganyctiphanes norvegica</name>
    <name type="common">Northern krill</name>
    <name type="synonym">Thysanopoda norvegica</name>
    <dbReference type="NCBI Taxonomy" id="48144"/>
    <lineage>
        <taxon>Eukaryota</taxon>
        <taxon>Metazoa</taxon>
        <taxon>Ecdysozoa</taxon>
        <taxon>Arthropoda</taxon>
        <taxon>Crustacea</taxon>
        <taxon>Multicrustacea</taxon>
        <taxon>Malacostraca</taxon>
        <taxon>Eumalacostraca</taxon>
        <taxon>Eucarida</taxon>
        <taxon>Euphausiacea</taxon>
        <taxon>Euphausiidae</taxon>
        <taxon>Meganyctiphanes</taxon>
    </lineage>
</organism>
<name>A0AAV2QBC1_MEGNR</name>
<evidence type="ECO:0000256" key="5">
    <source>
        <dbReference type="ARBA" id="ARBA00022723"/>
    </source>
</evidence>
<evidence type="ECO:0000256" key="1">
    <source>
        <dbReference type="ARBA" id="ARBA00004123"/>
    </source>
</evidence>
<comment type="similarity">
    <text evidence="2 13">Belongs to the MYST (SAS/MOZ) family.</text>
</comment>
<evidence type="ECO:0000256" key="4">
    <source>
        <dbReference type="ARBA" id="ARBA00022679"/>
    </source>
</evidence>
<feature type="non-terminal residue" evidence="16">
    <location>
        <position position="429"/>
    </location>
</feature>
<dbReference type="InterPro" id="IPR016181">
    <property type="entry name" value="Acyl_CoA_acyltransferase"/>
</dbReference>
<dbReference type="GO" id="GO:0010485">
    <property type="term" value="F:histone H4 acetyltransferase activity"/>
    <property type="evidence" value="ECO:0007669"/>
    <property type="project" value="TreeGrafter"/>
</dbReference>
<comment type="catalytic activity">
    <reaction evidence="13">
        <text>L-lysyl-[protein] + acetyl-CoA = N(6)-acetyl-L-lysyl-[protein] + CoA + H(+)</text>
        <dbReference type="Rhea" id="RHEA:45948"/>
        <dbReference type="Rhea" id="RHEA-COMP:9752"/>
        <dbReference type="Rhea" id="RHEA-COMP:10731"/>
        <dbReference type="ChEBI" id="CHEBI:15378"/>
        <dbReference type="ChEBI" id="CHEBI:29969"/>
        <dbReference type="ChEBI" id="CHEBI:57287"/>
        <dbReference type="ChEBI" id="CHEBI:57288"/>
        <dbReference type="ChEBI" id="CHEBI:61930"/>
        <dbReference type="EC" id="2.3.1.48"/>
    </reaction>
</comment>
<dbReference type="FunFam" id="3.30.60.60:FF:000001">
    <property type="entry name" value="Histone acetyltransferase"/>
    <property type="match status" value="1"/>
</dbReference>
<evidence type="ECO:0000256" key="9">
    <source>
        <dbReference type="ARBA" id="ARBA00022990"/>
    </source>
</evidence>
<dbReference type="PROSITE" id="PS51802">
    <property type="entry name" value="ZF_CCHHC"/>
    <property type="match status" value="1"/>
</dbReference>
<dbReference type="EMBL" id="CAXKWB010004422">
    <property type="protein sequence ID" value="CAL4073736.1"/>
    <property type="molecule type" value="Genomic_DNA"/>
</dbReference>
<evidence type="ECO:0000256" key="13">
    <source>
        <dbReference type="RuleBase" id="RU361211"/>
    </source>
</evidence>
<protein>
    <recommendedName>
        <fullName evidence="3 13">Histone acetyltransferase</fullName>
        <ecNumber evidence="3 13">2.3.1.48</ecNumber>
    </recommendedName>
</protein>
<feature type="compositionally biased region" description="Low complexity" evidence="14">
    <location>
        <begin position="50"/>
        <end position="68"/>
    </location>
</feature>
<dbReference type="Gene3D" id="4.10.320.30">
    <property type="match status" value="1"/>
</dbReference>
<dbReference type="SUPFAM" id="SSF103637">
    <property type="entry name" value="CCHHC domain"/>
    <property type="match status" value="1"/>
</dbReference>
<keyword evidence="11" id="KW-0804">Transcription</keyword>
<dbReference type="GO" id="GO:0006357">
    <property type="term" value="P:regulation of transcription by RNA polymerase II"/>
    <property type="evidence" value="ECO:0007669"/>
    <property type="project" value="TreeGrafter"/>
</dbReference>